<name>A0A7G2C3I1_9TRYP</name>
<feature type="compositionally biased region" description="Low complexity" evidence="1">
    <location>
        <begin position="279"/>
        <end position="290"/>
    </location>
</feature>
<feature type="compositionally biased region" description="Basic and acidic residues" evidence="1">
    <location>
        <begin position="732"/>
        <end position="749"/>
    </location>
</feature>
<reference evidence="2 3" key="1">
    <citation type="submission" date="2020-08" db="EMBL/GenBank/DDBJ databases">
        <authorList>
            <person name="Newling K."/>
            <person name="Davey J."/>
            <person name="Forrester S."/>
        </authorList>
    </citation>
    <scope>NUCLEOTIDE SEQUENCE [LARGE SCALE GENOMIC DNA]</scope>
    <source>
        <strain evidence="3">Crithidia deanei Carvalho (ATCC PRA-265)</strain>
    </source>
</reference>
<organism evidence="2 3">
    <name type="scientific">Angomonas deanei</name>
    <dbReference type="NCBI Taxonomy" id="59799"/>
    <lineage>
        <taxon>Eukaryota</taxon>
        <taxon>Discoba</taxon>
        <taxon>Euglenozoa</taxon>
        <taxon>Kinetoplastea</taxon>
        <taxon>Metakinetoplastina</taxon>
        <taxon>Trypanosomatida</taxon>
        <taxon>Trypanosomatidae</taxon>
        <taxon>Strigomonadinae</taxon>
        <taxon>Angomonas</taxon>
    </lineage>
</organism>
<dbReference type="Proteomes" id="UP000515908">
    <property type="component" value="Chromosome 03"/>
</dbReference>
<dbReference type="VEuPathDB" id="TriTrypDB:ADEAN_000169500"/>
<evidence type="ECO:0000313" key="3">
    <source>
        <dbReference type="Proteomes" id="UP000515908"/>
    </source>
</evidence>
<feature type="region of interest" description="Disordered" evidence="1">
    <location>
        <begin position="221"/>
        <end position="290"/>
    </location>
</feature>
<proteinExistence type="predicted"/>
<sequence>MGVPDLLKFVARATPSALCKVPMEANSSSQLQFDFVFVDATNIAQTISFPKLMEFLQNKNIKVSKAVVFALDSQRDRVGTARHHRQTHLMVGDLDVQVQKVCMELQQYYNKSCGTGENVPKVLISGRNVYGEADYKLLSLHRNLVTAAIQSGATELPKFLFISEDSDIVGGLLCGPAPQCTYVATVLRHTLSQLHVLQVSHVMAYIAMCVDVFAVEDTPAKEEAPAPEPEVEVAPPVTAGNPGEGDDVVRRKKVDGPMVAVSKAKRLSDSSDDDDEDASAQPPQAPVVAAKTPVKETNKSLFEEQSALTLASGHMLHSSAVDLVFLFILIMGNELDVPPIVKGATKVDILSCWHLYCKKKFANTTDDEKEVGKSLLNLSPKVNNPNNASMLINGEFLSSILDSVHYSDALSRPPVPEEITNATLYLSKAAAATVRYIVACDTKGDGSASQMLDTRSLLRRDEATPSLSSLMFLLRSTPTIYVHIPICAAEAKAANHNGPKTQQDICNFLTSVSAAASSWASRGSRGGSTVSIFSFLTPRPEAGFSVATSVKKVAQATTTTPPGTPGTALFSCLEEVWKRSVSLGLEEMKEHCTRGKFISPVTGAVANAPLASETQPTGVKPATESVYSFELRRMTPVVKAPESAPSSSTTDLDQQLLAMAGISLDYATQPAVPKRETTGKRERPLIMDDEEKKELKRALKLAKKEQMRVKGETAAPKEPKETDAKKKKPRLGKKERQKLQRERKTPKTD</sequence>
<feature type="compositionally biased region" description="Basic and acidic residues" evidence="1">
    <location>
        <begin position="673"/>
        <end position="724"/>
    </location>
</feature>
<dbReference type="EMBL" id="LR877147">
    <property type="protein sequence ID" value="CAD2214250.1"/>
    <property type="molecule type" value="Genomic_DNA"/>
</dbReference>
<accession>A0A7G2C3I1</accession>
<keyword evidence="3" id="KW-1185">Reference proteome</keyword>
<protein>
    <submittedName>
        <fullName evidence="2">Uncharacterized protein</fullName>
    </submittedName>
</protein>
<gene>
    <name evidence="2" type="ORF">ADEAN_000169500</name>
</gene>
<dbReference type="AlphaFoldDB" id="A0A7G2C3I1"/>
<evidence type="ECO:0000256" key="1">
    <source>
        <dbReference type="SAM" id="MobiDB-lite"/>
    </source>
</evidence>
<feature type="region of interest" description="Disordered" evidence="1">
    <location>
        <begin position="669"/>
        <end position="749"/>
    </location>
</feature>
<evidence type="ECO:0000313" key="2">
    <source>
        <dbReference type="EMBL" id="CAD2214250.1"/>
    </source>
</evidence>